<keyword evidence="3 5" id="KW-0371">Homeobox</keyword>
<dbReference type="GO" id="GO:0003677">
    <property type="term" value="F:DNA binding"/>
    <property type="evidence" value="ECO:0007669"/>
    <property type="project" value="UniProtKB-UniRule"/>
</dbReference>
<feature type="region of interest" description="Disordered" evidence="7">
    <location>
        <begin position="13"/>
        <end position="47"/>
    </location>
</feature>
<dbReference type="GO" id="GO:0006355">
    <property type="term" value="P:regulation of DNA-templated transcription"/>
    <property type="evidence" value="ECO:0007669"/>
    <property type="project" value="InterPro"/>
</dbReference>
<dbReference type="PROSITE" id="PS51213">
    <property type="entry name" value="ELK"/>
    <property type="match status" value="1"/>
</dbReference>
<feature type="region of interest" description="Disordered" evidence="7">
    <location>
        <begin position="254"/>
        <end position="274"/>
    </location>
</feature>
<dbReference type="SMART" id="SM01255">
    <property type="entry name" value="KNOX1"/>
    <property type="match status" value="1"/>
</dbReference>
<dbReference type="InterPro" id="IPR008422">
    <property type="entry name" value="KN_HD"/>
</dbReference>
<dbReference type="CDD" id="cd00086">
    <property type="entry name" value="homeodomain"/>
    <property type="match status" value="1"/>
</dbReference>
<accession>A0A3P6AXQ2</accession>
<dbReference type="InterPro" id="IPR005539">
    <property type="entry name" value="ELK_dom"/>
</dbReference>
<dbReference type="PANTHER" id="PTHR11850">
    <property type="entry name" value="HOMEOBOX PROTEIN TRANSCRIPTION FACTORS"/>
    <property type="match status" value="1"/>
</dbReference>
<evidence type="ECO:0000256" key="1">
    <source>
        <dbReference type="ARBA" id="ARBA00004123"/>
    </source>
</evidence>
<evidence type="ECO:0000259" key="8">
    <source>
        <dbReference type="PROSITE" id="PS50071"/>
    </source>
</evidence>
<organism evidence="10">
    <name type="scientific">Brassica campestris</name>
    <name type="common">Field mustard</name>
    <dbReference type="NCBI Taxonomy" id="3711"/>
    <lineage>
        <taxon>Eukaryota</taxon>
        <taxon>Viridiplantae</taxon>
        <taxon>Streptophyta</taxon>
        <taxon>Embryophyta</taxon>
        <taxon>Tracheophyta</taxon>
        <taxon>Spermatophyta</taxon>
        <taxon>Magnoliopsida</taxon>
        <taxon>eudicotyledons</taxon>
        <taxon>Gunneridae</taxon>
        <taxon>Pentapetalae</taxon>
        <taxon>rosids</taxon>
        <taxon>malvids</taxon>
        <taxon>Brassicales</taxon>
        <taxon>Brassicaceae</taxon>
        <taxon>Brassiceae</taxon>
        <taxon>Brassica</taxon>
    </lineage>
</organism>
<protein>
    <recommendedName>
        <fullName evidence="11">Homeobox protein knotted-1-like 3</fullName>
    </recommendedName>
</protein>
<dbReference type="Pfam" id="PF03789">
    <property type="entry name" value="ELK"/>
    <property type="match status" value="1"/>
</dbReference>
<dbReference type="Pfam" id="PF05920">
    <property type="entry name" value="Homeobox_KN"/>
    <property type="match status" value="1"/>
</dbReference>
<evidence type="ECO:0000256" key="6">
    <source>
        <dbReference type="PROSITE-ProRule" id="PRU00559"/>
    </source>
</evidence>
<dbReference type="Pfam" id="PF03790">
    <property type="entry name" value="KNOX1"/>
    <property type="match status" value="1"/>
</dbReference>
<gene>
    <name evidence="10" type="ORF">BRAA02T08949Z</name>
</gene>
<evidence type="ECO:0000256" key="7">
    <source>
        <dbReference type="SAM" id="MobiDB-lite"/>
    </source>
</evidence>
<feature type="domain" description="ELK" evidence="9">
    <location>
        <begin position="311"/>
        <end position="331"/>
    </location>
</feature>
<evidence type="ECO:0000256" key="5">
    <source>
        <dbReference type="PROSITE-ProRule" id="PRU00108"/>
    </source>
</evidence>
<evidence type="ECO:0008006" key="11">
    <source>
        <dbReference type="Google" id="ProtNLM"/>
    </source>
</evidence>
<dbReference type="InterPro" id="IPR050224">
    <property type="entry name" value="TALE_homeobox"/>
</dbReference>
<dbReference type="AlphaFoldDB" id="A0A3P6AXQ2"/>
<keyword evidence="2 5" id="KW-0238">DNA-binding</keyword>
<proteinExistence type="inferred from homology"/>
<comment type="subcellular location">
    <subcellularLocation>
        <location evidence="1 5">Nucleus</location>
    </subcellularLocation>
</comment>
<dbReference type="SMART" id="SM00389">
    <property type="entry name" value="HOX"/>
    <property type="match status" value="1"/>
</dbReference>
<keyword evidence="4 5" id="KW-0539">Nucleus</keyword>
<dbReference type="InterPro" id="IPR009057">
    <property type="entry name" value="Homeodomain-like_sf"/>
</dbReference>
<dbReference type="Pfam" id="PF03791">
    <property type="entry name" value="KNOX2"/>
    <property type="match status" value="1"/>
</dbReference>
<evidence type="ECO:0000313" key="10">
    <source>
        <dbReference type="EMBL" id="VDC92683.1"/>
    </source>
</evidence>
<feature type="domain" description="Homeobox" evidence="8">
    <location>
        <begin position="331"/>
        <end position="394"/>
    </location>
</feature>
<evidence type="ECO:0000256" key="4">
    <source>
        <dbReference type="ARBA" id="ARBA00023242"/>
    </source>
</evidence>
<dbReference type="GO" id="GO:0005634">
    <property type="term" value="C:nucleus"/>
    <property type="evidence" value="ECO:0007669"/>
    <property type="project" value="UniProtKB-SubCell"/>
</dbReference>
<comment type="similarity">
    <text evidence="6">Belongs to the TALE/KNOX homeobox family.</text>
</comment>
<dbReference type="InterPro" id="IPR001356">
    <property type="entry name" value="HD"/>
</dbReference>
<name>A0A3P6AXQ2_BRACM</name>
<dbReference type="EMBL" id="LR031573">
    <property type="protein sequence ID" value="VDC92683.1"/>
    <property type="molecule type" value="Genomic_DNA"/>
</dbReference>
<evidence type="ECO:0000256" key="3">
    <source>
        <dbReference type="ARBA" id="ARBA00023155"/>
    </source>
</evidence>
<dbReference type="PROSITE" id="PS50071">
    <property type="entry name" value="HOMEOBOX_2"/>
    <property type="match status" value="1"/>
</dbReference>
<feature type="compositionally biased region" description="Polar residues" evidence="7">
    <location>
        <begin position="393"/>
        <end position="402"/>
    </location>
</feature>
<feature type="region of interest" description="Disordered" evidence="7">
    <location>
        <begin position="391"/>
        <end position="420"/>
    </location>
</feature>
<evidence type="ECO:0000259" key="9">
    <source>
        <dbReference type="PROSITE" id="PS51213"/>
    </source>
</evidence>
<dbReference type="SUPFAM" id="SSF46689">
    <property type="entry name" value="Homeodomain-like"/>
    <property type="match status" value="1"/>
</dbReference>
<dbReference type="SMART" id="SM01188">
    <property type="entry name" value="ELK"/>
    <property type="match status" value="1"/>
</dbReference>
<evidence type="ECO:0000256" key="2">
    <source>
        <dbReference type="ARBA" id="ARBA00023125"/>
    </source>
</evidence>
<dbReference type="InterPro" id="IPR005541">
    <property type="entry name" value="KNOX2"/>
</dbReference>
<dbReference type="FunFam" id="1.10.10.60:FF:000143">
    <property type="entry name" value="homeobox protein knotted-1-like 3 isoform X1"/>
    <property type="match status" value="1"/>
</dbReference>
<dbReference type="SMART" id="SM01256">
    <property type="entry name" value="KNOX2"/>
    <property type="match status" value="1"/>
</dbReference>
<dbReference type="InterPro" id="IPR005540">
    <property type="entry name" value="KNOX1"/>
</dbReference>
<dbReference type="Gene3D" id="1.10.10.60">
    <property type="entry name" value="Homeodomain-like"/>
    <property type="match status" value="1"/>
</dbReference>
<feature type="DNA-binding region" description="Homeobox; TALE-type" evidence="5">
    <location>
        <begin position="332"/>
        <end position="395"/>
    </location>
</feature>
<sequence>MAFHHNHLSQDLSFNHFTDQDGPPLPPPQQQQQQQHFHDAPPPNWLNTALLRSDNNNNFLNLHTSAANTTAATTSDSPSSAAANQWLSRSSSILQRTENNNSSGAAVVIDEGGAETMIGGENKNDGGGEAAAAAEGVVSWQNARQKAEILSHPLYEQLLSAHVACLRIATPVDQLPRIDAQLAQSQNVVAKYSALGAGQGLVGDDDKELDQFMTHYVLLLCSFKEQLQQHVRVHAMEAVMACWEIEQSLQSLTGVSPGEGTGATMSDDEDEQQVESDANMFDGGGGLDVLGFGPLVPTESERSLMERVRQELKHELKQGYKEKIVDIREEILRKRRAGKLPGDTTSVLKAWWQSHSKWPYPTEEDKARLVHETGLQLKQINNWFINQRKRNWHSNPSSSTVLKNKRKNNAGDSSGRERFT</sequence>
<reference evidence="10" key="1">
    <citation type="submission" date="2018-11" db="EMBL/GenBank/DDBJ databases">
        <authorList>
            <consortium name="Genoscope - CEA"/>
            <person name="William W."/>
        </authorList>
    </citation>
    <scope>NUCLEOTIDE SEQUENCE</scope>
</reference>